<protein>
    <submittedName>
        <fullName evidence="5">Uncharacterized protein</fullName>
    </submittedName>
</protein>
<keyword evidence="1" id="KW-0175">Coiled coil</keyword>
<evidence type="ECO:0000313" key="5">
    <source>
        <dbReference type="EMBL" id="RHK05787.1"/>
    </source>
</evidence>
<dbReference type="Proteomes" id="UP001253851">
    <property type="component" value="Unassembled WGS sequence"/>
</dbReference>
<dbReference type="GeneID" id="91574870"/>
<dbReference type="Proteomes" id="UP000286288">
    <property type="component" value="Unassembled WGS sequence"/>
</dbReference>
<accession>A0A1L8SJA8</accession>
<dbReference type="Proteomes" id="UP001268896">
    <property type="component" value="Unassembled WGS sequence"/>
</dbReference>
<dbReference type="EMBL" id="QRMZ01000015">
    <property type="protein sequence ID" value="RHK05787.1"/>
    <property type="molecule type" value="Genomic_DNA"/>
</dbReference>
<evidence type="ECO:0000313" key="6">
    <source>
        <dbReference type="Proteomes" id="UP000286288"/>
    </source>
</evidence>
<proteinExistence type="predicted"/>
<organism evidence="5 6">
    <name type="scientific">Enterococcus casseliflavus</name>
    <name type="common">Enterococcus flavescens</name>
    <dbReference type="NCBI Taxonomy" id="37734"/>
    <lineage>
        <taxon>Bacteria</taxon>
        <taxon>Bacillati</taxon>
        <taxon>Bacillota</taxon>
        <taxon>Bacilli</taxon>
        <taxon>Lactobacillales</taxon>
        <taxon>Enterococcaceae</taxon>
        <taxon>Enterococcus</taxon>
    </lineage>
</organism>
<dbReference type="RefSeq" id="WP_005225550.1">
    <property type="nucleotide sequence ID" value="NZ_BAAAXK010000016.1"/>
</dbReference>
<dbReference type="OrthoDB" id="2186795at2"/>
<gene>
    <name evidence="5" type="ORF">DW084_11635</name>
    <name evidence="4" type="ORF">GFU50_05440</name>
    <name evidence="2" type="ORF">P7I32_10010</name>
    <name evidence="3" type="ORF">P7I34_01400</name>
</gene>
<evidence type="ECO:0000256" key="1">
    <source>
        <dbReference type="SAM" id="Coils"/>
    </source>
</evidence>
<feature type="coiled-coil region" evidence="1">
    <location>
        <begin position="4"/>
        <end position="31"/>
    </location>
</feature>
<evidence type="ECO:0000313" key="3">
    <source>
        <dbReference type="EMBL" id="MDT2981298.1"/>
    </source>
</evidence>
<reference evidence="4 7" key="2">
    <citation type="submission" date="2019-11" db="EMBL/GenBank/DDBJ databases">
        <title>Detection and genome characteristic of a blood enterococcus casselifavus isolate from Zhengzhou,china.</title>
        <authorList>
            <person name="Wen P."/>
        </authorList>
    </citation>
    <scope>NUCLEOTIDE SEQUENCE [LARGE SCALE GENOMIC DNA]</scope>
    <source>
        <strain evidence="4 7">EC291</strain>
    </source>
</reference>
<evidence type="ECO:0000313" key="8">
    <source>
        <dbReference type="Proteomes" id="UP001253851"/>
    </source>
</evidence>
<dbReference type="EMBL" id="JARQDV010000005">
    <property type="protein sequence ID" value="MDT2964951.1"/>
    <property type="molecule type" value="Genomic_DNA"/>
</dbReference>
<sequence length="60" mass="6855">MDNNQLIIEALNKLVTNINELNEEMHAMKEVTATMTHEQLAIDHQLRDIKSVLINDNLIG</sequence>
<evidence type="ECO:0000313" key="2">
    <source>
        <dbReference type="EMBL" id="MDT2964951.1"/>
    </source>
</evidence>
<dbReference type="AlphaFoldDB" id="A0A1L8SJA8"/>
<evidence type="ECO:0000313" key="4">
    <source>
        <dbReference type="EMBL" id="QGN28972.1"/>
    </source>
</evidence>
<dbReference type="EMBL" id="JARQDZ010000001">
    <property type="protein sequence ID" value="MDT2981298.1"/>
    <property type="molecule type" value="Genomic_DNA"/>
</dbReference>
<name>A0A1L8SJA8_ENTCA</name>
<dbReference type="Proteomes" id="UP000422837">
    <property type="component" value="Chromosome"/>
</dbReference>
<dbReference type="EMBL" id="CP046123">
    <property type="protein sequence ID" value="QGN28972.1"/>
    <property type="molecule type" value="Genomic_DNA"/>
</dbReference>
<reference evidence="5 6" key="1">
    <citation type="submission" date="2018-08" db="EMBL/GenBank/DDBJ databases">
        <title>A genome reference for cultivated species of the human gut microbiota.</title>
        <authorList>
            <person name="Zou Y."/>
            <person name="Xue W."/>
            <person name="Luo G."/>
        </authorList>
    </citation>
    <scope>NUCLEOTIDE SEQUENCE [LARGE SCALE GENOMIC DNA]</scope>
    <source>
        <strain evidence="5 6">AF48-16</strain>
    </source>
</reference>
<reference evidence="2 8" key="3">
    <citation type="submission" date="2023-03" db="EMBL/GenBank/DDBJ databases">
        <authorList>
            <person name="Shen W."/>
            <person name="Cai J."/>
        </authorList>
    </citation>
    <scope>NUCLEOTIDE SEQUENCE</scope>
    <source>
        <strain evidence="3 8">B516</strain>
        <strain evidence="2">K72-2</strain>
    </source>
</reference>
<evidence type="ECO:0000313" key="7">
    <source>
        <dbReference type="Proteomes" id="UP000422837"/>
    </source>
</evidence>